<dbReference type="InterPro" id="IPR038765">
    <property type="entry name" value="Papain-like_cys_pep_sf"/>
</dbReference>
<dbReference type="SUPFAM" id="SSF54001">
    <property type="entry name" value="Cysteine proteinases"/>
    <property type="match status" value="1"/>
</dbReference>
<comment type="caution">
    <text evidence="1">The sequence shown here is derived from an EMBL/GenBank/DDBJ whole genome shotgun (WGS) entry which is preliminary data.</text>
</comment>
<protein>
    <submittedName>
        <fullName evidence="1">Uncharacterized protein</fullName>
    </submittedName>
</protein>
<accession>A0A6V7V8M3</accession>
<gene>
    <name evidence="1" type="ORF">MENT_LOCUS22730</name>
</gene>
<evidence type="ECO:0000313" key="1">
    <source>
        <dbReference type="EMBL" id="CAD2171269.1"/>
    </source>
</evidence>
<dbReference type="CDD" id="cd02257">
    <property type="entry name" value="Peptidase_C19"/>
    <property type="match status" value="1"/>
</dbReference>
<organism evidence="1 2">
    <name type="scientific">Meloidogyne enterolobii</name>
    <name type="common">Root-knot nematode worm</name>
    <name type="synonym">Meloidogyne mayaguensis</name>
    <dbReference type="NCBI Taxonomy" id="390850"/>
    <lineage>
        <taxon>Eukaryota</taxon>
        <taxon>Metazoa</taxon>
        <taxon>Ecdysozoa</taxon>
        <taxon>Nematoda</taxon>
        <taxon>Chromadorea</taxon>
        <taxon>Rhabditida</taxon>
        <taxon>Tylenchina</taxon>
        <taxon>Tylenchomorpha</taxon>
        <taxon>Tylenchoidea</taxon>
        <taxon>Meloidogynidae</taxon>
        <taxon>Meloidogyninae</taxon>
        <taxon>Meloidogyne</taxon>
    </lineage>
</organism>
<dbReference type="OrthoDB" id="292964at2759"/>
<name>A0A6V7V8M3_MELEN</name>
<evidence type="ECO:0000313" key="2">
    <source>
        <dbReference type="Proteomes" id="UP000580250"/>
    </source>
</evidence>
<dbReference type="Proteomes" id="UP000580250">
    <property type="component" value="Unassembled WGS sequence"/>
</dbReference>
<sequence>MEKIVFDDQIDIDLNVSIDDNNMDLKSCLESYFQILQTDECQRCGNKNAPALTYLWRLPEVLIIHLGRGKPDGTKNNRFNRFSDAKSRYDHLSTPKFS</sequence>
<reference evidence="1 2" key="1">
    <citation type="submission" date="2020-08" db="EMBL/GenBank/DDBJ databases">
        <authorList>
            <person name="Koutsovoulos G."/>
            <person name="Danchin GJ E."/>
        </authorList>
    </citation>
    <scope>NUCLEOTIDE SEQUENCE [LARGE SCALE GENOMIC DNA]</scope>
</reference>
<proteinExistence type="predicted"/>
<dbReference type="EMBL" id="CAJEWN010000180">
    <property type="protein sequence ID" value="CAD2171269.1"/>
    <property type="molecule type" value="Genomic_DNA"/>
</dbReference>
<dbReference type="AlphaFoldDB" id="A0A6V7V8M3"/>
<dbReference type="Gene3D" id="3.90.70.10">
    <property type="entry name" value="Cysteine proteinases"/>
    <property type="match status" value="1"/>
</dbReference>